<comment type="similarity">
    <text evidence="2">Belongs to the SusD family.</text>
</comment>
<keyword evidence="5" id="KW-0998">Cell outer membrane</keyword>
<evidence type="ECO:0000313" key="9">
    <source>
        <dbReference type="Proteomes" id="UP000651112"/>
    </source>
</evidence>
<name>A0ABR7XU95_9SPHI</name>
<dbReference type="InterPro" id="IPR012944">
    <property type="entry name" value="SusD_RagB_dom"/>
</dbReference>
<dbReference type="PROSITE" id="PS51257">
    <property type="entry name" value="PROKAR_LIPOPROTEIN"/>
    <property type="match status" value="1"/>
</dbReference>
<dbReference type="SUPFAM" id="SSF48452">
    <property type="entry name" value="TPR-like"/>
    <property type="match status" value="1"/>
</dbReference>
<evidence type="ECO:0000256" key="4">
    <source>
        <dbReference type="ARBA" id="ARBA00023136"/>
    </source>
</evidence>
<evidence type="ECO:0000256" key="3">
    <source>
        <dbReference type="ARBA" id="ARBA00022729"/>
    </source>
</evidence>
<keyword evidence="9" id="KW-1185">Reference proteome</keyword>
<evidence type="ECO:0000313" key="8">
    <source>
        <dbReference type="EMBL" id="MBD1422611.1"/>
    </source>
</evidence>
<dbReference type="Proteomes" id="UP000651112">
    <property type="component" value="Unassembled WGS sequence"/>
</dbReference>
<dbReference type="CDD" id="cd08977">
    <property type="entry name" value="SusD"/>
    <property type="match status" value="1"/>
</dbReference>
<feature type="domain" description="RagB/SusD" evidence="6">
    <location>
        <begin position="270"/>
        <end position="508"/>
    </location>
</feature>
<feature type="domain" description="SusD-like N-terminal" evidence="7">
    <location>
        <begin position="21"/>
        <end position="218"/>
    </location>
</feature>
<comment type="subcellular location">
    <subcellularLocation>
        <location evidence="1">Cell outer membrane</location>
    </subcellularLocation>
</comment>
<evidence type="ECO:0000256" key="5">
    <source>
        <dbReference type="ARBA" id="ARBA00023237"/>
    </source>
</evidence>
<evidence type="ECO:0000256" key="1">
    <source>
        <dbReference type="ARBA" id="ARBA00004442"/>
    </source>
</evidence>
<sequence length="508" mass="58119">MKKLKIVSLSLIFMIFYSCDKFFETTPDDFLSPVNYFNTEAHLDYALSGVYEILAHSNLYSTNYISEMGTEADEGYYRAASKVNGPQVYVFGPSDVTVTNLWRTLYEGINRANILLTNINKPNMDEDRRAVIKGEALFLRSYFYFLLVINWGGVPLILEPTESAQGNNIPRASAVHVYEQIVADMKEAESLVPSADSVGFGGRVSRSAVRGMLARVYLHWAGYPIRDESKYEDAKEWAEKVMDPLEGHMLNPSFEQVFLNYSQDLYDIKESIFEVEFWGNLTDAFHAVGRVGNVNGVFTTNEDVIGHAYGFIRATPKLYNLYDDDDIRRDWAICPFTYDAQGNRVDRPILERNPGKYRREHEVVIPKHRLGTPINFPLLRYADVLLMYAEAENQLNGPTADAHAALNQVRARAQAMLFEGTDEITDRVTFQQIIQEERARELCFEALRKYDLIRWGILTLEMKEVLSTLPAGAFYRMAFENVTDRNVLFPIPARELSLNRDLEQNAGW</sequence>
<evidence type="ECO:0000259" key="6">
    <source>
        <dbReference type="Pfam" id="PF07980"/>
    </source>
</evidence>
<proteinExistence type="inferred from homology"/>
<organism evidence="8 9">
    <name type="scientific">Sphingobacterium chuzhouense</name>
    <dbReference type="NCBI Taxonomy" id="1742264"/>
    <lineage>
        <taxon>Bacteria</taxon>
        <taxon>Pseudomonadati</taxon>
        <taxon>Bacteroidota</taxon>
        <taxon>Sphingobacteriia</taxon>
        <taxon>Sphingobacteriales</taxon>
        <taxon>Sphingobacteriaceae</taxon>
        <taxon>Sphingobacterium</taxon>
    </lineage>
</organism>
<evidence type="ECO:0000256" key="2">
    <source>
        <dbReference type="ARBA" id="ARBA00006275"/>
    </source>
</evidence>
<dbReference type="Pfam" id="PF14322">
    <property type="entry name" value="SusD-like_3"/>
    <property type="match status" value="1"/>
</dbReference>
<reference evidence="8 9" key="1">
    <citation type="submission" date="2020-08" db="EMBL/GenBank/DDBJ databases">
        <title>Sphingobacterium sp. DN00404 isolated from aquaculture water.</title>
        <authorList>
            <person name="Zhang M."/>
        </authorList>
    </citation>
    <scope>NUCLEOTIDE SEQUENCE [LARGE SCALE GENOMIC DNA]</scope>
    <source>
        <strain evidence="8 9">KCTC 42746</strain>
    </source>
</reference>
<evidence type="ECO:0000259" key="7">
    <source>
        <dbReference type="Pfam" id="PF14322"/>
    </source>
</evidence>
<dbReference type="InterPro" id="IPR011990">
    <property type="entry name" value="TPR-like_helical_dom_sf"/>
</dbReference>
<comment type="caution">
    <text evidence="8">The sequence shown here is derived from an EMBL/GenBank/DDBJ whole genome shotgun (WGS) entry which is preliminary data.</text>
</comment>
<keyword evidence="3" id="KW-0732">Signal</keyword>
<keyword evidence="4" id="KW-0472">Membrane</keyword>
<accession>A0ABR7XU95</accession>
<dbReference type="Pfam" id="PF07980">
    <property type="entry name" value="SusD_RagB"/>
    <property type="match status" value="1"/>
</dbReference>
<dbReference type="RefSeq" id="WP_190314323.1">
    <property type="nucleotide sequence ID" value="NZ_JACNYL010000003.1"/>
</dbReference>
<gene>
    <name evidence="8" type="ORF">H8B21_13620</name>
</gene>
<protein>
    <submittedName>
        <fullName evidence="8">RagB/SusD family nutrient uptake outer membrane protein</fullName>
    </submittedName>
</protein>
<dbReference type="InterPro" id="IPR033985">
    <property type="entry name" value="SusD-like_N"/>
</dbReference>
<dbReference type="EMBL" id="JACNYL010000003">
    <property type="protein sequence ID" value="MBD1422611.1"/>
    <property type="molecule type" value="Genomic_DNA"/>
</dbReference>
<dbReference type="Gene3D" id="1.25.40.390">
    <property type="match status" value="1"/>
</dbReference>